<dbReference type="Proteomes" id="UP001501353">
    <property type="component" value="Unassembled WGS sequence"/>
</dbReference>
<dbReference type="EMBL" id="BAAAZE010000013">
    <property type="protein sequence ID" value="GAA4030690.1"/>
    <property type="molecule type" value="Genomic_DNA"/>
</dbReference>
<dbReference type="NCBIfam" id="TIGR02595">
    <property type="entry name" value="PEP_CTERM"/>
    <property type="match status" value="1"/>
</dbReference>
<name>A0ABP7TSQ1_9BURK</name>
<dbReference type="InterPro" id="IPR013424">
    <property type="entry name" value="Ice-binding_C"/>
</dbReference>
<dbReference type="NCBIfam" id="NF038120">
    <property type="entry name" value="PEP_CTERM_QFxxD"/>
    <property type="match status" value="1"/>
</dbReference>
<sequence length="252" mass="26089">MKRNQVVVEQSGLSGGQNGRPVSRMATMLSTALLGAVTLLAMPLAQATVNFDSIGPDIYGAGDTFSENKFTMSVLGDGFAGAILDGADPYACFIAACPVGNSSHYYAGLNDSTISFARSDAGGFKMTSLDFAFLAPVTGNIFGGVGRLQLSGVTQAGGLFSLSRDFPEQINGAYAFSTWALGPTFSSAIFRSVSVNACLFDGEGGCVLPSGNQAQFALDNVNVSAVPEPATYAMMGLGLMVLAGAARRRRSR</sequence>
<feature type="region of interest" description="Disordered" evidence="1">
    <location>
        <begin position="1"/>
        <end position="20"/>
    </location>
</feature>
<evidence type="ECO:0000256" key="1">
    <source>
        <dbReference type="SAM" id="MobiDB-lite"/>
    </source>
</evidence>
<evidence type="ECO:0000313" key="4">
    <source>
        <dbReference type="Proteomes" id="UP001501353"/>
    </source>
</evidence>
<reference evidence="4" key="1">
    <citation type="journal article" date="2019" name="Int. J. Syst. Evol. Microbiol.">
        <title>The Global Catalogue of Microorganisms (GCM) 10K type strain sequencing project: providing services to taxonomists for standard genome sequencing and annotation.</title>
        <authorList>
            <consortium name="The Broad Institute Genomics Platform"/>
            <consortium name="The Broad Institute Genome Sequencing Center for Infectious Disease"/>
            <person name="Wu L."/>
            <person name="Ma J."/>
        </authorList>
    </citation>
    <scope>NUCLEOTIDE SEQUENCE [LARGE SCALE GENOMIC DNA]</scope>
    <source>
        <strain evidence="4">JCM 16673</strain>
    </source>
</reference>
<feature type="domain" description="Ice-binding protein C-terminal" evidence="2">
    <location>
        <begin position="225"/>
        <end position="249"/>
    </location>
</feature>
<organism evidence="3 4">
    <name type="scientific">Actimicrobium antarcticum</name>
    <dbReference type="NCBI Taxonomy" id="1051899"/>
    <lineage>
        <taxon>Bacteria</taxon>
        <taxon>Pseudomonadati</taxon>
        <taxon>Pseudomonadota</taxon>
        <taxon>Betaproteobacteria</taxon>
        <taxon>Burkholderiales</taxon>
        <taxon>Oxalobacteraceae</taxon>
        <taxon>Actimicrobium</taxon>
    </lineage>
</organism>
<comment type="caution">
    <text evidence="3">The sequence shown here is derived from an EMBL/GenBank/DDBJ whole genome shotgun (WGS) entry which is preliminary data.</text>
</comment>
<protein>
    <recommendedName>
        <fullName evidence="2">Ice-binding protein C-terminal domain-containing protein</fullName>
    </recommendedName>
</protein>
<dbReference type="Pfam" id="PF07589">
    <property type="entry name" value="PEP-CTERM"/>
    <property type="match status" value="1"/>
</dbReference>
<dbReference type="RefSeq" id="WP_344764668.1">
    <property type="nucleotide sequence ID" value="NZ_BAAAZE010000013.1"/>
</dbReference>
<accession>A0ABP7TSQ1</accession>
<proteinExistence type="predicted"/>
<keyword evidence="4" id="KW-1185">Reference proteome</keyword>
<gene>
    <name evidence="3" type="ORF">GCM10022212_31370</name>
</gene>
<evidence type="ECO:0000313" key="3">
    <source>
        <dbReference type="EMBL" id="GAA4030690.1"/>
    </source>
</evidence>
<evidence type="ECO:0000259" key="2">
    <source>
        <dbReference type="Pfam" id="PF07589"/>
    </source>
</evidence>